<reference evidence="2" key="1">
    <citation type="submission" date="2020-10" db="EMBL/GenBank/DDBJ databases">
        <authorList>
            <person name="Gilroy R."/>
        </authorList>
    </citation>
    <scope>NUCLEOTIDE SEQUENCE</scope>
    <source>
        <strain evidence="2">ChiW17-6978</strain>
    </source>
</reference>
<evidence type="ECO:0000313" key="2">
    <source>
        <dbReference type="EMBL" id="HIT49812.1"/>
    </source>
</evidence>
<keyword evidence="1" id="KW-0812">Transmembrane</keyword>
<dbReference type="Proteomes" id="UP000886758">
    <property type="component" value="Unassembled WGS sequence"/>
</dbReference>
<evidence type="ECO:0000313" key="3">
    <source>
        <dbReference type="Proteomes" id="UP000886758"/>
    </source>
</evidence>
<feature type="transmembrane region" description="Helical" evidence="1">
    <location>
        <begin position="101"/>
        <end position="121"/>
    </location>
</feature>
<feature type="transmembrane region" description="Helical" evidence="1">
    <location>
        <begin position="5"/>
        <end position="25"/>
    </location>
</feature>
<gene>
    <name evidence="2" type="ORF">IAD46_02175</name>
</gene>
<accession>A0A9D1GQ13</accession>
<evidence type="ECO:0000256" key="1">
    <source>
        <dbReference type="SAM" id="Phobius"/>
    </source>
</evidence>
<keyword evidence="1" id="KW-1133">Transmembrane helix</keyword>
<feature type="transmembrane region" description="Helical" evidence="1">
    <location>
        <begin position="70"/>
        <end position="89"/>
    </location>
</feature>
<comment type="caution">
    <text evidence="2">The sequence shown here is derived from an EMBL/GenBank/DDBJ whole genome shotgun (WGS) entry which is preliminary data.</text>
</comment>
<protein>
    <submittedName>
        <fullName evidence="2">Uncharacterized protein</fullName>
    </submittedName>
</protein>
<keyword evidence="1" id="KW-0472">Membrane</keyword>
<proteinExistence type="predicted"/>
<feature type="transmembrane region" description="Helical" evidence="1">
    <location>
        <begin position="40"/>
        <end position="58"/>
    </location>
</feature>
<name>A0A9D1GQ13_9MOLU</name>
<dbReference type="EMBL" id="DVLF01000070">
    <property type="protein sequence ID" value="HIT49812.1"/>
    <property type="molecule type" value="Genomic_DNA"/>
</dbReference>
<dbReference type="AlphaFoldDB" id="A0A9D1GQ13"/>
<reference evidence="2" key="2">
    <citation type="journal article" date="2021" name="PeerJ">
        <title>Extensive microbial diversity within the chicken gut microbiome revealed by metagenomics and culture.</title>
        <authorList>
            <person name="Gilroy R."/>
            <person name="Ravi A."/>
            <person name="Getino M."/>
            <person name="Pursley I."/>
            <person name="Horton D.L."/>
            <person name="Alikhan N.F."/>
            <person name="Baker D."/>
            <person name="Gharbi K."/>
            <person name="Hall N."/>
            <person name="Watson M."/>
            <person name="Adriaenssens E.M."/>
            <person name="Foster-Nyarko E."/>
            <person name="Jarju S."/>
            <person name="Secka A."/>
            <person name="Antonio M."/>
            <person name="Oren A."/>
            <person name="Chaudhuri R.R."/>
            <person name="La Ragione R."/>
            <person name="Hildebrand F."/>
            <person name="Pallen M.J."/>
        </authorList>
    </citation>
    <scope>NUCLEOTIDE SEQUENCE</scope>
    <source>
        <strain evidence="2">ChiW17-6978</strain>
    </source>
</reference>
<organism evidence="2 3">
    <name type="scientific">Candidatus Pelethenecus faecipullorum</name>
    <dbReference type="NCBI Taxonomy" id="2840900"/>
    <lineage>
        <taxon>Bacteria</taxon>
        <taxon>Bacillati</taxon>
        <taxon>Mycoplasmatota</taxon>
        <taxon>Mollicutes</taxon>
        <taxon>Candidatus Pelethenecus</taxon>
    </lineage>
</organism>
<sequence>MKARVYNLFFLSIVLVVSIVSIFIFDLNLDYQVIAPEGQAVYYTSKVLAALLLLAVMFFQFKTTNSRSTFMLSVLAVIYQFLPLGIRFLSLGAAPDVVLPWMLLLILTVGIIGFILAFEYVSSKEETEK</sequence>